<keyword evidence="1" id="KW-0175">Coiled coil</keyword>
<protein>
    <submittedName>
        <fullName evidence="2">Uncharacterized protein</fullName>
    </submittedName>
</protein>
<keyword evidence="3" id="KW-1185">Reference proteome</keyword>
<proteinExistence type="predicted"/>
<evidence type="ECO:0000313" key="3">
    <source>
        <dbReference type="Proteomes" id="UP000762676"/>
    </source>
</evidence>
<feature type="coiled-coil region" evidence="1">
    <location>
        <begin position="34"/>
        <end position="89"/>
    </location>
</feature>
<gene>
    <name evidence="2" type="ORF">ElyMa_002255100</name>
</gene>
<reference evidence="2 3" key="1">
    <citation type="journal article" date="2021" name="Elife">
        <title>Chloroplast acquisition without the gene transfer in kleptoplastic sea slugs, Plakobranchus ocellatus.</title>
        <authorList>
            <person name="Maeda T."/>
            <person name="Takahashi S."/>
            <person name="Yoshida T."/>
            <person name="Shimamura S."/>
            <person name="Takaki Y."/>
            <person name="Nagai Y."/>
            <person name="Toyoda A."/>
            <person name="Suzuki Y."/>
            <person name="Arimoto A."/>
            <person name="Ishii H."/>
            <person name="Satoh N."/>
            <person name="Nishiyama T."/>
            <person name="Hasebe M."/>
            <person name="Maruyama T."/>
            <person name="Minagawa J."/>
            <person name="Obokata J."/>
            <person name="Shigenobu S."/>
        </authorList>
    </citation>
    <scope>NUCLEOTIDE SEQUENCE [LARGE SCALE GENOMIC DNA]</scope>
</reference>
<sequence length="139" mass="16682">MTTDTGDSDIRKIRAMLREFIGEMKFRGELNSRIGKLEDGLREMRRDVMELKEVYGGMRKDISYMAEDMELIKERMRELEEKTEYAERYSRRENILIYGIKEEEKQFQDSEDLVLKVLAKVSHNRNWEIDIYILCGRTD</sequence>
<evidence type="ECO:0000313" key="2">
    <source>
        <dbReference type="EMBL" id="GFR78214.1"/>
    </source>
</evidence>
<dbReference type="AlphaFoldDB" id="A0AAV4FYH9"/>
<dbReference type="Proteomes" id="UP000762676">
    <property type="component" value="Unassembled WGS sequence"/>
</dbReference>
<comment type="caution">
    <text evidence="2">The sequence shown here is derived from an EMBL/GenBank/DDBJ whole genome shotgun (WGS) entry which is preliminary data.</text>
</comment>
<evidence type="ECO:0000256" key="1">
    <source>
        <dbReference type="SAM" id="Coils"/>
    </source>
</evidence>
<dbReference type="EMBL" id="BMAT01004693">
    <property type="protein sequence ID" value="GFR78214.1"/>
    <property type="molecule type" value="Genomic_DNA"/>
</dbReference>
<accession>A0AAV4FYH9</accession>
<organism evidence="2 3">
    <name type="scientific">Elysia marginata</name>
    <dbReference type="NCBI Taxonomy" id="1093978"/>
    <lineage>
        <taxon>Eukaryota</taxon>
        <taxon>Metazoa</taxon>
        <taxon>Spiralia</taxon>
        <taxon>Lophotrochozoa</taxon>
        <taxon>Mollusca</taxon>
        <taxon>Gastropoda</taxon>
        <taxon>Heterobranchia</taxon>
        <taxon>Euthyneura</taxon>
        <taxon>Panpulmonata</taxon>
        <taxon>Sacoglossa</taxon>
        <taxon>Placobranchoidea</taxon>
        <taxon>Plakobranchidae</taxon>
        <taxon>Elysia</taxon>
    </lineage>
</organism>
<name>A0AAV4FYH9_9GAST</name>